<keyword evidence="3" id="KW-0804">Transcription</keyword>
<dbReference type="Pfam" id="PF00392">
    <property type="entry name" value="GntR"/>
    <property type="match status" value="1"/>
</dbReference>
<reference evidence="5 6" key="1">
    <citation type="submission" date="2022-07" db="EMBL/GenBank/DDBJ databases">
        <authorList>
            <person name="Li W.-J."/>
            <person name="Deng Q.-Q."/>
        </authorList>
    </citation>
    <scope>NUCLEOTIDE SEQUENCE [LARGE SCALE GENOMIC DNA]</scope>
    <source>
        <strain evidence="5 6">SYSU M60028</strain>
    </source>
</reference>
<keyword evidence="6" id="KW-1185">Reference proteome</keyword>
<dbReference type="SUPFAM" id="SSF48008">
    <property type="entry name" value="GntR ligand-binding domain-like"/>
    <property type="match status" value="1"/>
</dbReference>
<feature type="domain" description="HTH gntR-type" evidence="4">
    <location>
        <begin position="19"/>
        <end position="86"/>
    </location>
</feature>
<dbReference type="SUPFAM" id="SSF46785">
    <property type="entry name" value="Winged helix' DNA-binding domain"/>
    <property type="match status" value="1"/>
</dbReference>
<dbReference type="CDD" id="cd07377">
    <property type="entry name" value="WHTH_GntR"/>
    <property type="match status" value="1"/>
</dbReference>
<sequence>MVEAVPSNADTLEPLNGRKTLVEQVVDRIVEAAARGTFLPGDRVVEAEVARRLQVSRVPVREALRLLESQGIVENMPYRGMRLMDVSVARLEKVLKVRLVLEQLAAEEARQAARKDPSILDPLVRTRDLMEEAARQGDRYELARLDTVFHRQLCGLTGNEVLLRTWEPLSLQLTIIFGLSAMQKDLGPIADEHTDIIEGLRSKDAKSLASLMREHIVDYTKALDHEGFIERMRVSADPD</sequence>
<evidence type="ECO:0000313" key="6">
    <source>
        <dbReference type="Proteomes" id="UP001205890"/>
    </source>
</evidence>
<dbReference type="InterPro" id="IPR036388">
    <property type="entry name" value="WH-like_DNA-bd_sf"/>
</dbReference>
<dbReference type="Gene3D" id="1.10.10.10">
    <property type="entry name" value="Winged helix-like DNA-binding domain superfamily/Winged helix DNA-binding domain"/>
    <property type="match status" value="1"/>
</dbReference>
<evidence type="ECO:0000256" key="1">
    <source>
        <dbReference type="ARBA" id="ARBA00023015"/>
    </source>
</evidence>
<evidence type="ECO:0000256" key="2">
    <source>
        <dbReference type="ARBA" id="ARBA00023125"/>
    </source>
</evidence>
<dbReference type="Proteomes" id="UP001205890">
    <property type="component" value="Unassembled WGS sequence"/>
</dbReference>
<dbReference type="PRINTS" id="PR00035">
    <property type="entry name" value="HTHGNTR"/>
</dbReference>
<keyword evidence="2" id="KW-0238">DNA-binding</keyword>
<dbReference type="Gene3D" id="1.20.120.530">
    <property type="entry name" value="GntR ligand-binding domain-like"/>
    <property type="match status" value="1"/>
</dbReference>
<evidence type="ECO:0000256" key="3">
    <source>
        <dbReference type="ARBA" id="ARBA00023163"/>
    </source>
</evidence>
<dbReference type="PROSITE" id="PS50949">
    <property type="entry name" value="HTH_GNTR"/>
    <property type="match status" value="1"/>
</dbReference>
<proteinExistence type="predicted"/>
<dbReference type="PANTHER" id="PTHR43537:SF24">
    <property type="entry name" value="GLUCONATE OPERON TRANSCRIPTIONAL REPRESSOR"/>
    <property type="match status" value="1"/>
</dbReference>
<evidence type="ECO:0000313" key="5">
    <source>
        <dbReference type="EMBL" id="MCP8939103.1"/>
    </source>
</evidence>
<name>A0ABT1LDD8_9HYPH</name>
<dbReference type="SMART" id="SM00895">
    <property type="entry name" value="FCD"/>
    <property type="match status" value="1"/>
</dbReference>
<comment type="caution">
    <text evidence="5">The sequence shown here is derived from an EMBL/GenBank/DDBJ whole genome shotgun (WGS) entry which is preliminary data.</text>
</comment>
<dbReference type="Pfam" id="PF07729">
    <property type="entry name" value="FCD"/>
    <property type="match status" value="1"/>
</dbReference>
<keyword evidence="1" id="KW-0805">Transcription regulation</keyword>
<dbReference type="InterPro" id="IPR011711">
    <property type="entry name" value="GntR_C"/>
</dbReference>
<organism evidence="5 6">
    <name type="scientific">Alsobacter ponti</name>
    <dbReference type="NCBI Taxonomy" id="2962936"/>
    <lineage>
        <taxon>Bacteria</taxon>
        <taxon>Pseudomonadati</taxon>
        <taxon>Pseudomonadota</taxon>
        <taxon>Alphaproteobacteria</taxon>
        <taxon>Hyphomicrobiales</taxon>
        <taxon>Alsobacteraceae</taxon>
        <taxon>Alsobacter</taxon>
    </lineage>
</organism>
<dbReference type="SMART" id="SM00345">
    <property type="entry name" value="HTH_GNTR"/>
    <property type="match status" value="1"/>
</dbReference>
<dbReference type="InterPro" id="IPR008920">
    <property type="entry name" value="TF_FadR/GntR_C"/>
</dbReference>
<dbReference type="InterPro" id="IPR036390">
    <property type="entry name" value="WH_DNA-bd_sf"/>
</dbReference>
<accession>A0ABT1LDD8</accession>
<evidence type="ECO:0000259" key="4">
    <source>
        <dbReference type="PROSITE" id="PS50949"/>
    </source>
</evidence>
<dbReference type="PANTHER" id="PTHR43537">
    <property type="entry name" value="TRANSCRIPTIONAL REGULATOR, GNTR FAMILY"/>
    <property type="match status" value="1"/>
</dbReference>
<gene>
    <name evidence="5" type="ORF">NK718_11295</name>
</gene>
<dbReference type="RefSeq" id="WP_254741936.1">
    <property type="nucleotide sequence ID" value="NZ_JANCLU010000009.1"/>
</dbReference>
<dbReference type="InterPro" id="IPR000524">
    <property type="entry name" value="Tscrpt_reg_HTH_GntR"/>
</dbReference>
<dbReference type="EMBL" id="JANCLU010000009">
    <property type="protein sequence ID" value="MCP8939103.1"/>
    <property type="molecule type" value="Genomic_DNA"/>
</dbReference>
<protein>
    <submittedName>
        <fullName evidence="5">GntR family transcriptional regulator</fullName>
    </submittedName>
</protein>